<organism evidence="2 3">
    <name type="scientific">Marinobacterium iners DSM 11526</name>
    <dbReference type="NCBI Taxonomy" id="1122198"/>
    <lineage>
        <taxon>Bacteria</taxon>
        <taxon>Pseudomonadati</taxon>
        <taxon>Pseudomonadota</taxon>
        <taxon>Gammaproteobacteria</taxon>
        <taxon>Oceanospirillales</taxon>
        <taxon>Oceanospirillaceae</taxon>
        <taxon>Marinobacterium</taxon>
    </lineage>
</organism>
<dbReference type="OrthoDB" id="5438043at2"/>
<accession>A0A1H4FNZ9</accession>
<dbReference type="STRING" id="1122198.SAMN02745729_11235"/>
<dbReference type="RefSeq" id="WP_091827182.1">
    <property type="nucleotide sequence ID" value="NZ_FNRJ01000012.1"/>
</dbReference>
<dbReference type="Gene3D" id="3.10.620.30">
    <property type="match status" value="1"/>
</dbReference>
<gene>
    <name evidence="2" type="ORF">SAMN02745729_11235</name>
</gene>
<proteinExistence type="predicted"/>
<evidence type="ECO:0000313" key="2">
    <source>
        <dbReference type="EMBL" id="SEA99005.1"/>
    </source>
</evidence>
<dbReference type="GO" id="GO:0008233">
    <property type="term" value="F:peptidase activity"/>
    <property type="evidence" value="ECO:0007669"/>
    <property type="project" value="UniProtKB-KW"/>
</dbReference>
<dbReference type="InterPro" id="IPR013589">
    <property type="entry name" value="Bac_transglu_N"/>
</dbReference>
<dbReference type="SUPFAM" id="SSF54001">
    <property type="entry name" value="Cysteine proteinases"/>
    <property type="match status" value="1"/>
</dbReference>
<sequence length="294" mass="33367">MIYRIRHITRYTYEQPVSQCFNKAHLLPRNTPSQRCLDSRIEVTPKTGWLREHLDYFGNRYCYFMLQEPHKLLEIDITSRIDVNPGQPESALDLGCSISEARARIDLATDEETLLAREFLLDSPMIRASKQLREYAAPSFPTERTLLSAVRELTQRIYEDFTYDPEFSTIATPLHDVLRHKRGVCQDFAHLAIGCLRALGFPARYVSGYLETLPPPGQEKLVGADASHAWFAVYSPGDGWFEFDPTNNNMPAGQHIVTAWGRDYADVTPLRGIIFDGGGEQTLEVSVDVARLQG</sequence>
<dbReference type="Pfam" id="PF08379">
    <property type="entry name" value="Bact_transglu_N"/>
    <property type="match status" value="1"/>
</dbReference>
<keyword evidence="3" id="KW-1185">Reference proteome</keyword>
<dbReference type="Pfam" id="PF01841">
    <property type="entry name" value="Transglut_core"/>
    <property type="match status" value="1"/>
</dbReference>
<dbReference type="InterPro" id="IPR002931">
    <property type="entry name" value="Transglutaminase-like"/>
</dbReference>
<evidence type="ECO:0000313" key="3">
    <source>
        <dbReference type="Proteomes" id="UP000242469"/>
    </source>
</evidence>
<dbReference type="SMART" id="SM00460">
    <property type="entry name" value="TGc"/>
    <property type="match status" value="1"/>
</dbReference>
<name>A0A1H4FNZ9_9GAMM</name>
<dbReference type="AlphaFoldDB" id="A0A1H4FNZ9"/>
<protein>
    <submittedName>
        <fullName evidence="2">Transglutaminase-like enzyme, putative cysteine protease</fullName>
    </submittedName>
</protein>
<dbReference type="EMBL" id="FNRJ01000012">
    <property type="protein sequence ID" value="SEA99005.1"/>
    <property type="molecule type" value="Genomic_DNA"/>
</dbReference>
<evidence type="ECO:0000259" key="1">
    <source>
        <dbReference type="SMART" id="SM00460"/>
    </source>
</evidence>
<dbReference type="GO" id="GO:0006508">
    <property type="term" value="P:proteolysis"/>
    <property type="evidence" value="ECO:0007669"/>
    <property type="project" value="UniProtKB-KW"/>
</dbReference>
<keyword evidence="2" id="KW-0378">Hydrolase</keyword>
<feature type="domain" description="Transglutaminase-like" evidence="1">
    <location>
        <begin position="177"/>
        <end position="247"/>
    </location>
</feature>
<dbReference type="PANTHER" id="PTHR33490:SF7">
    <property type="entry name" value="BLR2979 PROTEIN"/>
    <property type="match status" value="1"/>
</dbReference>
<reference evidence="3" key="1">
    <citation type="submission" date="2016-10" db="EMBL/GenBank/DDBJ databases">
        <authorList>
            <person name="Varghese N."/>
            <person name="Submissions S."/>
        </authorList>
    </citation>
    <scope>NUCLEOTIDE SEQUENCE [LARGE SCALE GENOMIC DNA]</scope>
    <source>
        <strain evidence="3">DSM 11526</strain>
    </source>
</reference>
<keyword evidence="2" id="KW-0645">Protease</keyword>
<dbReference type="InterPro" id="IPR038765">
    <property type="entry name" value="Papain-like_cys_pep_sf"/>
</dbReference>
<dbReference type="Proteomes" id="UP000242469">
    <property type="component" value="Unassembled WGS sequence"/>
</dbReference>
<dbReference type="PANTHER" id="PTHR33490">
    <property type="entry name" value="BLR5614 PROTEIN-RELATED"/>
    <property type="match status" value="1"/>
</dbReference>